<evidence type="ECO:0000256" key="1">
    <source>
        <dbReference type="ARBA" id="ARBA00004141"/>
    </source>
</evidence>
<evidence type="ECO:0000256" key="7">
    <source>
        <dbReference type="SAM" id="Phobius"/>
    </source>
</evidence>
<keyword evidence="4 7" id="KW-1133">Transmembrane helix</keyword>
<evidence type="ECO:0000256" key="5">
    <source>
        <dbReference type="ARBA" id="ARBA00023136"/>
    </source>
</evidence>
<keyword evidence="5 7" id="KW-0472">Membrane</keyword>
<evidence type="ECO:0000256" key="6">
    <source>
        <dbReference type="SAM" id="MobiDB-lite"/>
    </source>
</evidence>
<feature type="transmembrane region" description="Helical" evidence="7">
    <location>
        <begin position="33"/>
        <end position="53"/>
    </location>
</feature>
<dbReference type="PANTHER" id="PTHR21716:SF64">
    <property type="entry name" value="AI-2 TRANSPORT PROTEIN TQSA"/>
    <property type="match status" value="1"/>
</dbReference>
<dbReference type="PANTHER" id="PTHR21716">
    <property type="entry name" value="TRANSMEMBRANE PROTEIN"/>
    <property type="match status" value="1"/>
</dbReference>
<comment type="similarity">
    <text evidence="2">Belongs to the autoinducer-2 exporter (AI-2E) (TC 2.A.86) family.</text>
</comment>
<dbReference type="Pfam" id="PF01594">
    <property type="entry name" value="AI-2E_transport"/>
    <property type="match status" value="1"/>
</dbReference>
<keyword evidence="9" id="KW-1185">Reference proteome</keyword>
<evidence type="ECO:0000256" key="3">
    <source>
        <dbReference type="ARBA" id="ARBA00022692"/>
    </source>
</evidence>
<dbReference type="Proteomes" id="UP001500002">
    <property type="component" value="Unassembled WGS sequence"/>
</dbReference>
<evidence type="ECO:0000313" key="8">
    <source>
        <dbReference type="EMBL" id="GAA1812413.1"/>
    </source>
</evidence>
<comment type="subcellular location">
    <subcellularLocation>
        <location evidence="1">Membrane</location>
        <topology evidence="1">Multi-pass membrane protein</topology>
    </subcellularLocation>
</comment>
<feature type="transmembrane region" description="Helical" evidence="7">
    <location>
        <begin position="156"/>
        <end position="183"/>
    </location>
</feature>
<feature type="region of interest" description="Disordered" evidence="6">
    <location>
        <begin position="384"/>
        <end position="420"/>
    </location>
</feature>
<evidence type="ECO:0000313" key="9">
    <source>
        <dbReference type="Proteomes" id="UP001500002"/>
    </source>
</evidence>
<gene>
    <name evidence="8" type="ORF">GCM10009749_22060</name>
</gene>
<accession>A0ABN2M703</accession>
<protein>
    <submittedName>
        <fullName evidence="8">AI-2E family transporter</fullName>
    </submittedName>
</protein>
<comment type="caution">
    <text evidence="8">The sequence shown here is derived from an EMBL/GenBank/DDBJ whole genome shotgun (WGS) entry which is preliminary data.</text>
</comment>
<evidence type="ECO:0000256" key="4">
    <source>
        <dbReference type="ARBA" id="ARBA00022989"/>
    </source>
</evidence>
<organism evidence="8 9">
    <name type="scientific">Agromyces neolithicus</name>
    <dbReference type="NCBI Taxonomy" id="269420"/>
    <lineage>
        <taxon>Bacteria</taxon>
        <taxon>Bacillati</taxon>
        <taxon>Actinomycetota</taxon>
        <taxon>Actinomycetes</taxon>
        <taxon>Micrococcales</taxon>
        <taxon>Microbacteriaceae</taxon>
        <taxon>Agromyces</taxon>
    </lineage>
</organism>
<sequence>MRWSRKRSKEAPSGGDRTYVPALAEPPNAHRNAFIMMGLGGATIAAFGLAAIAGVFAPFFLGVVLTICVHPLRVLLEKHGVSRGIATGAVIVTVIGLLLALGYAMLVAFGQFGALLAEFSDQIAAFGQDVAAWLASIGVASGEVADLSANFDPSTVVGFVGGLIGGITGLTSLLVIVFTMLLLMGMDAAFVPTLLKQLYPARPLVVASLVTYGANVRRYMVATTVLGLAQGVVDWIALVIIGVPGAFIWGLLAFVCSFIPNVGYFLALIPPIIFAALVGGWPMVVIVIVVYAVINGVIQSVIQPRVIGKAVNLSQTITFFSVLFWAVVIGPIGAILAIPLTLLVRLILVDSNPQMSWIRPLLGELDETKEAMARFDADAKAERMSRNIVKPNGVPADTPPGPTPREARAISPEASRSAHQ</sequence>
<reference evidence="8 9" key="1">
    <citation type="journal article" date="2019" name="Int. J. Syst. Evol. Microbiol.">
        <title>The Global Catalogue of Microorganisms (GCM) 10K type strain sequencing project: providing services to taxonomists for standard genome sequencing and annotation.</title>
        <authorList>
            <consortium name="The Broad Institute Genomics Platform"/>
            <consortium name="The Broad Institute Genome Sequencing Center for Infectious Disease"/>
            <person name="Wu L."/>
            <person name="Ma J."/>
        </authorList>
    </citation>
    <scope>NUCLEOTIDE SEQUENCE [LARGE SCALE GENOMIC DNA]</scope>
    <source>
        <strain evidence="8 9">JCM 14322</strain>
    </source>
</reference>
<feature type="transmembrane region" description="Helical" evidence="7">
    <location>
        <begin position="272"/>
        <end position="294"/>
    </location>
</feature>
<feature type="transmembrane region" description="Helical" evidence="7">
    <location>
        <begin position="88"/>
        <end position="109"/>
    </location>
</feature>
<feature type="transmembrane region" description="Helical" evidence="7">
    <location>
        <begin position="322"/>
        <end position="348"/>
    </location>
</feature>
<name>A0ABN2M703_9MICO</name>
<keyword evidence="3 7" id="KW-0812">Transmembrane</keyword>
<dbReference type="InterPro" id="IPR002549">
    <property type="entry name" value="AI-2E-like"/>
</dbReference>
<feature type="transmembrane region" description="Helical" evidence="7">
    <location>
        <begin position="235"/>
        <end position="260"/>
    </location>
</feature>
<dbReference type="EMBL" id="BAAANJ010000007">
    <property type="protein sequence ID" value="GAA1812413.1"/>
    <property type="molecule type" value="Genomic_DNA"/>
</dbReference>
<proteinExistence type="inferred from homology"/>
<feature type="transmembrane region" description="Helical" evidence="7">
    <location>
        <begin position="59"/>
        <end position="76"/>
    </location>
</feature>
<evidence type="ECO:0000256" key="2">
    <source>
        <dbReference type="ARBA" id="ARBA00009773"/>
    </source>
</evidence>